<name>A0ABZ0JMT6_9XANT</name>
<keyword evidence="4" id="KW-1185">Reference proteome</keyword>
<gene>
    <name evidence="3" type="ORF">QN243_00205</name>
</gene>
<dbReference type="InterPro" id="IPR025139">
    <property type="entry name" value="DUF4062"/>
</dbReference>
<dbReference type="EMBL" id="CP126172">
    <property type="protein sequence ID" value="WOS40955.1"/>
    <property type="molecule type" value="Genomic_DNA"/>
</dbReference>
<dbReference type="Proteomes" id="UP001302020">
    <property type="component" value="Chromosome"/>
</dbReference>
<reference evidence="3 4" key="1">
    <citation type="submission" date="2023-05" db="EMBL/GenBank/DDBJ databases">
        <title>Xanthomonas rydalmerenesis sp. nov., a novel Xanthomonas species isolated from Fragaria x ananassa.</title>
        <authorList>
            <person name="McKnight D.J.E."/>
            <person name="Wong-Bajracharya J."/>
            <person name="Okoh E.B."/>
            <person name="Snijders F."/>
            <person name="Lidbetter F."/>
            <person name="Webster J."/>
            <person name="Djordjevic S.P."/>
            <person name="Bogema D.R."/>
            <person name="Chapman T.A."/>
        </authorList>
    </citation>
    <scope>NUCLEOTIDE SEQUENCE [LARGE SCALE GENOMIC DNA]</scope>
    <source>
        <strain evidence="3 4">DAR34883</strain>
    </source>
</reference>
<protein>
    <submittedName>
        <fullName evidence="3">DUF4062 domain-containing protein</fullName>
    </submittedName>
</protein>
<organism evidence="3 4">
    <name type="scientific">Xanthomonas rydalmerensis</name>
    <dbReference type="NCBI Taxonomy" id="3046274"/>
    <lineage>
        <taxon>Bacteria</taxon>
        <taxon>Pseudomonadati</taxon>
        <taxon>Pseudomonadota</taxon>
        <taxon>Gammaproteobacteria</taxon>
        <taxon>Lysobacterales</taxon>
        <taxon>Lysobacteraceae</taxon>
        <taxon>Xanthomonas</taxon>
    </lineage>
</organism>
<proteinExistence type="predicted"/>
<dbReference type="RefSeq" id="WP_317844224.1">
    <property type="nucleotide sequence ID" value="NZ_CP126170.1"/>
</dbReference>
<keyword evidence="1" id="KW-0175">Coiled coil</keyword>
<accession>A0ABZ0JMT6</accession>
<feature type="domain" description="DUF4062" evidence="2">
    <location>
        <begin position="6"/>
        <end position="87"/>
    </location>
</feature>
<feature type="coiled-coil region" evidence="1">
    <location>
        <begin position="170"/>
        <end position="197"/>
    </location>
</feature>
<evidence type="ECO:0000256" key="1">
    <source>
        <dbReference type="SAM" id="Coils"/>
    </source>
</evidence>
<dbReference type="Pfam" id="PF13271">
    <property type="entry name" value="DUF4062"/>
    <property type="match status" value="1"/>
</dbReference>
<evidence type="ECO:0000313" key="4">
    <source>
        <dbReference type="Proteomes" id="UP001302020"/>
    </source>
</evidence>
<evidence type="ECO:0000313" key="3">
    <source>
        <dbReference type="EMBL" id="WOS40955.1"/>
    </source>
</evidence>
<evidence type="ECO:0000259" key="2">
    <source>
        <dbReference type="Pfam" id="PF13271"/>
    </source>
</evidence>
<sequence length="330" mass="37730">MDKRYQVFLSSTYADLKDERQHVIQTLMEMDCIPAGMELFPATDEEQFDFIKRVINDCDYYLLIIGGRYGSTTREGISYTEKEYDYAVSLGLKVIAFLHQNPDEIAVGKTDKDPGLTARLQEFRAKVEVGRLVKYWRMASDLPGLVALSLSKTIKTYPAVGWVRANQVGSNQLLTELNGVRRENEELRAALTEARVNTQQRLANLATLTDSFSVHGQLKVARDYAWRNWEYLLTWGEIFALIAPYLLEHPNDTSVMLTLKKAILEHKDQEYYECKINDHDFQTIKVQLKALGHVQVSYMKTTRGGMALFWALTPQGEATMLELRAVRQAS</sequence>